<dbReference type="Pfam" id="PF00246">
    <property type="entry name" value="Peptidase_M14"/>
    <property type="match status" value="1"/>
</dbReference>
<reference evidence="8" key="1">
    <citation type="submission" date="2015-10" db="EMBL/GenBank/DDBJ databases">
        <authorList>
            <person name="Gilbert D.G."/>
        </authorList>
    </citation>
    <scope>NUCLEOTIDE SEQUENCE</scope>
</reference>
<dbReference type="GO" id="GO:0005615">
    <property type="term" value="C:extracellular space"/>
    <property type="evidence" value="ECO:0007669"/>
    <property type="project" value="TreeGrafter"/>
</dbReference>
<evidence type="ECO:0000256" key="3">
    <source>
        <dbReference type="ARBA" id="ARBA00022670"/>
    </source>
</evidence>
<evidence type="ECO:0000259" key="7">
    <source>
        <dbReference type="Pfam" id="PF00246"/>
    </source>
</evidence>
<protein>
    <submittedName>
        <fullName evidence="8">Secreted protein containing N-terminal Zinc-dependent carboxypeptidase related domain</fullName>
    </submittedName>
</protein>
<name>A0A160VE27_9ZZZZ</name>
<dbReference type="EMBL" id="FAXC01000125">
    <property type="protein sequence ID" value="CUV08770.1"/>
    <property type="molecule type" value="Genomic_DNA"/>
</dbReference>
<evidence type="ECO:0000313" key="8">
    <source>
        <dbReference type="EMBL" id="CUV08770.1"/>
    </source>
</evidence>
<dbReference type="InterPro" id="IPR000834">
    <property type="entry name" value="Peptidase_M14"/>
</dbReference>
<comment type="similarity">
    <text evidence="2">Belongs to the peptidase M14 family.</text>
</comment>
<comment type="cofactor">
    <cofactor evidence="1">
        <name>Zn(2+)</name>
        <dbReference type="ChEBI" id="CHEBI:29105"/>
    </cofactor>
</comment>
<dbReference type="SUPFAM" id="SSF52317">
    <property type="entry name" value="Class I glutamine amidotransferase-like"/>
    <property type="match status" value="1"/>
</dbReference>
<dbReference type="InterPro" id="IPR029062">
    <property type="entry name" value="Class_I_gatase-like"/>
</dbReference>
<keyword evidence="5" id="KW-0862">Zinc</keyword>
<dbReference type="Gene3D" id="3.40.50.880">
    <property type="match status" value="1"/>
</dbReference>
<evidence type="ECO:0000256" key="2">
    <source>
        <dbReference type="ARBA" id="ARBA00005988"/>
    </source>
</evidence>
<dbReference type="SUPFAM" id="SSF53187">
    <property type="entry name" value="Zn-dependent exopeptidases"/>
    <property type="match status" value="1"/>
</dbReference>
<organism evidence="8">
    <name type="scientific">hydrothermal vent metagenome</name>
    <dbReference type="NCBI Taxonomy" id="652676"/>
    <lineage>
        <taxon>unclassified sequences</taxon>
        <taxon>metagenomes</taxon>
        <taxon>ecological metagenomes</taxon>
    </lineage>
</organism>
<evidence type="ECO:0000256" key="4">
    <source>
        <dbReference type="ARBA" id="ARBA00022801"/>
    </source>
</evidence>
<dbReference type="GO" id="GO:0008270">
    <property type="term" value="F:zinc ion binding"/>
    <property type="evidence" value="ECO:0007669"/>
    <property type="project" value="InterPro"/>
</dbReference>
<evidence type="ECO:0000256" key="5">
    <source>
        <dbReference type="ARBA" id="ARBA00022833"/>
    </source>
</evidence>
<keyword evidence="4" id="KW-0378">Hydrolase</keyword>
<feature type="domain" description="Peptidase M14" evidence="7">
    <location>
        <begin position="57"/>
        <end position="216"/>
    </location>
</feature>
<keyword evidence="3" id="KW-0645">Protease</keyword>
<dbReference type="Gene3D" id="3.40.630.10">
    <property type="entry name" value="Zn peptidases"/>
    <property type="match status" value="1"/>
</dbReference>
<dbReference type="GO" id="GO:0006508">
    <property type="term" value="P:proteolysis"/>
    <property type="evidence" value="ECO:0007669"/>
    <property type="project" value="UniProtKB-KW"/>
</dbReference>
<gene>
    <name evidence="8" type="ORF">MGWOODY_Mmi2319</name>
</gene>
<keyword evidence="8" id="KW-0121">Carboxypeptidase</keyword>
<sequence>MDCIFLALKKKRLWLPGLLIVLLIQSVSGQLTTPESYLGFKPGADFKLATYEQWVGYMELLASETGRMEVRDMGSTSEGRRMKYAIISSEYNIANLEKFRQISERLSLAQDLSPEEAKSLSQEGKAIVWIDAGMHSSEVAPPIQQIQLAYDLVTGTDQRTESIRENTILLLVQANPDGMTIVADWYKKILGTPYESSSLPVLYHKYAGHDNNRDFMVANLVETRNMHHMVGKIWYPEVLYVQHQPAPFPARIWIPPNPEPVNPNQHPLIQRVKNLIGAAMGQQFDAEGKQGAISRISFDVFYAGYADGPAVDGHNIPSLLTETAGNRYATPKFFSVKDFPKAYQDLTIGSFYPSPWEGGWWRIGDAVDYTLTASKAVLDVAARYREELLYYKYQMATDVMMRFSQEPPYGWIFPIDQSDRGALELLLKRLHDYGVDIYRSDKAFTHEGIDYPQGTYIVPANQPFGLYAKNVLERQTYPDLRKYGHLWQGISRTIKWDGSPLTPYDGVGWTLPVQFGLNYHTMSSSLDAEKTRLDDVTVSKGSIKGKGDQYFLSASENNSYTAINQILQSKAKVTRSTESFTIGNTNYPRGSFIINNLRASANMLDKVAVETNATIQRGRSIVNSIPVPKRRVGLYKSWVANMDAGWLSLILENHSFDFQFITDAEMRAGNLSSRFEVIILPDQRMLSILNGHKKGTMPADYTGGISESGVENLQTFVESGGVLICNNNSSDLPGSGFNLTLKNVLKDVPADSFNCPGSLIKLQLNLEHPLTYGMKEKGMAYFSRGRAFDMPNFLEKESGNHPLNIAATYPDKPLLISGWMIGEERIQSKGAIVETSYGKGKIILFGFNIHNRAMALRNFKLLFNAIYFPVD</sequence>
<dbReference type="PANTHER" id="PTHR11705:SF143">
    <property type="entry name" value="SLL0236 PROTEIN"/>
    <property type="match status" value="1"/>
</dbReference>
<proteinExistence type="inferred from homology"/>
<evidence type="ECO:0000256" key="1">
    <source>
        <dbReference type="ARBA" id="ARBA00001947"/>
    </source>
</evidence>
<evidence type="ECO:0000256" key="6">
    <source>
        <dbReference type="ARBA" id="ARBA00023049"/>
    </source>
</evidence>
<dbReference type="GO" id="GO:0004181">
    <property type="term" value="F:metallocarboxypeptidase activity"/>
    <property type="evidence" value="ECO:0007669"/>
    <property type="project" value="InterPro"/>
</dbReference>
<keyword evidence="6" id="KW-0482">Metalloprotease</keyword>
<dbReference type="AlphaFoldDB" id="A0A160VE27"/>
<accession>A0A160VE27</accession>
<dbReference type="PANTHER" id="PTHR11705">
    <property type="entry name" value="PROTEASE FAMILY M14 CARBOXYPEPTIDASE A,B"/>
    <property type="match status" value="1"/>
</dbReference>